<proteinExistence type="predicted"/>
<feature type="non-terminal residue" evidence="3">
    <location>
        <position position="1"/>
    </location>
</feature>
<evidence type="ECO:0000313" key="3">
    <source>
        <dbReference type="EMBL" id="RZO21161.1"/>
    </source>
</evidence>
<evidence type="ECO:0000259" key="2">
    <source>
        <dbReference type="Pfam" id="PF02601"/>
    </source>
</evidence>
<comment type="caution">
    <text evidence="3">The sequence shown here is derived from an EMBL/GenBank/DDBJ whole genome shotgun (WGS) entry which is preliminary data.</text>
</comment>
<dbReference type="Pfam" id="PF02601">
    <property type="entry name" value="Exonuc_VII_L"/>
    <property type="match status" value="1"/>
</dbReference>
<protein>
    <recommendedName>
        <fullName evidence="1">Exodeoxyribonuclease VII large subunit</fullName>
        <ecNumber evidence="1">3.1.11.6</ecNumber>
    </recommendedName>
</protein>
<dbReference type="GO" id="GO:0009318">
    <property type="term" value="C:exodeoxyribonuclease VII complex"/>
    <property type="evidence" value="ECO:0007669"/>
    <property type="project" value="UniProtKB-UniRule"/>
</dbReference>
<dbReference type="PANTHER" id="PTHR30008:SF0">
    <property type="entry name" value="EXODEOXYRIBONUCLEASE 7 LARGE SUBUNIT"/>
    <property type="match status" value="1"/>
</dbReference>
<name>A0A520MIY7_9GAMM</name>
<dbReference type="InterPro" id="IPR020579">
    <property type="entry name" value="Exonuc_VII_lsu_C"/>
</dbReference>
<feature type="domain" description="Exonuclease VII large subunit C-terminal" evidence="2">
    <location>
        <begin position="12"/>
        <end position="323"/>
    </location>
</feature>
<dbReference type="Proteomes" id="UP000315889">
    <property type="component" value="Unassembled WGS sequence"/>
</dbReference>
<dbReference type="PANTHER" id="PTHR30008">
    <property type="entry name" value="EXODEOXYRIBONUCLEASE 7 LARGE SUBUNIT"/>
    <property type="match status" value="1"/>
</dbReference>
<dbReference type="AlphaFoldDB" id="A0A520MIY7"/>
<evidence type="ECO:0000313" key="4">
    <source>
        <dbReference type="Proteomes" id="UP000315889"/>
    </source>
</evidence>
<dbReference type="NCBIfam" id="TIGR00237">
    <property type="entry name" value="xseA"/>
    <property type="match status" value="1"/>
</dbReference>
<dbReference type="GO" id="GO:0006308">
    <property type="term" value="P:DNA catabolic process"/>
    <property type="evidence" value="ECO:0007669"/>
    <property type="project" value="UniProtKB-UniRule"/>
</dbReference>
<dbReference type="EMBL" id="SHBP01000002">
    <property type="protein sequence ID" value="RZO21161.1"/>
    <property type="molecule type" value="Genomic_DNA"/>
</dbReference>
<sequence>DQLKASLASEGLFDSAHKKSMPQAVNHVGVITSPTGAAVKDVLSVLKRRFPAIKASIFPTAVQGDQAAGQIVDAIAMANQHNQCDALIIGRGGGSLEDLWPFNEEAVARAIFSSQIPTISAVGHEIDFTIADFVADLRAPTPSAAAELISPDGSEMHAQFKGLEASLINTVHRRLQKYDQNVVNLHKRLRHPGRKLQEQAQHLDHLDIRLKRAVRSRIEQHQHQIILKRDRLLRQHPKSLLTEYGQKVKDAMGQLSKSVSQQLNAKMRHAEQTIHLLDAVSPLKILSRGFSVIRDDKNVVIKSVSSVSLGENLKGRVADGEIHFAVTKTTKNDRSEH</sequence>
<reference evidence="3 4" key="1">
    <citation type="submission" date="2019-02" db="EMBL/GenBank/DDBJ databases">
        <title>Prokaryotic population dynamics and viral predation in marine succession experiment using metagenomics: the confinement effect.</title>
        <authorList>
            <person name="Haro-Moreno J.M."/>
            <person name="Rodriguez-Valera F."/>
            <person name="Lopez-Perez M."/>
        </authorList>
    </citation>
    <scope>NUCLEOTIDE SEQUENCE [LARGE SCALE GENOMIC DNA]</scope>
    <source>
        <strain evidence="3">MED-G170</strain>
    </source>
</reference>
<dbReference type="EC" id="3.1.11.6" evidence="1"/>
<accession>A0A520MIY7</accession>
<dbReference type="GO" id="GO:0008855">
    <property type="term" value="F:exodeoxyribonuclease VII activity"/>
    <property type="evidence" value="ECO:0007669"/>
    <property type="project" value="UniProtKB-UniRule"/>
</dbReference>
<evidence type="ECO:0000256" key="1">
    <source>
        <dbReference type="NCBIfam" id="TIGR00237"/>
    </source>
</evidence>
<gene>
    <name evidence="3" type="primary">xseA</name>
    <name evidence="3" type="ORF">EVB03_02765</name>
</gene>
<organism evidence="3 4">
    <name type="scientific">SAR92 clade bacterium</name>
    <dbReference type="NCBI Taxonomy" id="2315479"/>
    <lineage>
        <taxon>Bacteria</taxon>
        <taxon>Pseudomonadati</taxon>
        <taxon>Pseudomonadota</taxon>
        <taxon>Gammaproteobacteria</taxon>
        <taxon>Cellvibrionales</taxon>
        <taxon>Porticoccaceae</taxon>
        <taxon>SAR92 clade</taxon>
    </lineage>
</organism>
<keyword evidence="3" id="KW-0378">Hydrolase</keyword>
<dbReference type="InterPro" id="IPR003753">
    <property type="entry name" value="Exonuc_VII_L"/>
</dbReference>